<proteinExistence type="predicted"/>
<evidence type="ECO:0000256" key="1">
    <source>
        <dbReference type="SAM" id="SignalP"/>
    </source>
</evidence>
<evidence type="ECO:0008006" key="4">
    <source>
        <dbReference type="Google" id="ProtNLM"/>
    </source>
</evidence>
<reference evidence="2 3" key="2">
    <citation type="submission" date="2020-05" db="EMBL/GenBank/DDBJ databases">
        <title>Draft genome sequence of Desulfovibrio sp. strainFSS-1.</title>
        <authorList>
            <person name="Shimoshige H."/>
            <person name="Kobayashi H."/>
            <person name="Maekawa T."/>
        </authorList>
    </citation>
    <scope>NUCLEOTIDE SEQUENCE [LARGE SCALE GENOMIC DNA]</scope>
    <source>
        <strain evidence="2 3">SIID29052-01</strain>
    </source>
</reference>
<sequence>MAPRSGFAPRAALAALVLALALLAAPALAGGPSKGQTLYVPCYSHIYHGIKTRPIDLTITLSARNTDPARPVRLLEVDYYDTAGKLVKRHLEKPMVLEPLATAEFIVGQTDVTGGSGANFLVRWSAEEPVSPLLVEAVMIGTSAQQGISFTSRGLPVAGR</sequence>
<feature type="signal peptide" evidence="1">
    <location>
        <begin position="1"/>
        <end position="29"/>
    </location>
</feature>
<reference evidence="2 3" key="1">
    <citation type="submission" date="2020-04" db="EMBL/GenBank/DDBJ databases">
        <authorList>
            <consortium name="Desulfovibrio sp. FSS-1 genome sequencing consortium"/>
            <person name="Shimoshige H."/>
            <person name="Kobayashi H."/>
            <person name="Maekawa T."/>
        </authorList>
    </citation>
    <scope>NUCLEOTIDE SEQUENCE [LARGE SCALE GENOMIC DNA]</scope>
    <source>
        <strain evidence="2 3">SIID29052-01</strain>
    </source>
</reference>
<protein>
    <recommendedName>
        <fullName evidence="4">DUF3124 domain-containing protein</fullName>
    </recommendedName>
</protein>
<name>A0A6V8LT26_9BACT</name>
<keyword evidence="3" id="KW-1185">Reference proteome</keyword>
<organism evidence="2 3">
    <name type="scientific">Fundidesulfovibrio magnetotacticus</name>
    <dbReference type="NCBI Taxonomy" id="2730080"/>
    <lineage>
        <taxon>Bacteria</taxon>
        <taxon>Pseudomonadati</taxon>
        <taxon>Thermodesulfobacteriota</taxon>
        <taxon>Desulfovibrionia</taxon>
        <taxon>Desulfovibrionales</taxon>
        <taxon>Desulfovibrionaceae</taxon>
        <taxon>Fundidesulfovibrio</taxon>
    </lineage>
</organism>
<dbReference type="EMBL" id="BLTE01000012">
    <property type="protein sequence ID" value="GFK94874.1"/>
    <property type="molecule type" value="Genomic_DNA"/>
</dbReference>
<comment type="caution">
    <text evidence="2">The sequence shown here is derived from an EMBL/GenBank/DDBJ whole genome shotgun (WGS) entry which is preliminary data.</text>
</comment>
<accession>A0A6V8LT26</accession>
<gene>
    <name evidence="2" type="ORF">NNJEOMEG_02722</name>
</gene>
<evidence type="ECO:0000313" key="2">
    <source>
        <dbReference type="EMBL" id="GFK94874.1"/>
    </source>
</evidence>
<evidence type="ECO:0000313" key="3">
    <source>
        <dbReference type="Proteomes" id="UP000494245"/>
    </source>
</evidence>
<dbReference type="RefSeq" id="WP_173085376.1">
    <property type="nucleotide sequence ID" value="NZ_BLTE01000012.1"/>
</dbReference>
<dbReference type="Pfam" id="PF11322">
    <property type="entry name" value="DUF3124"/>
    <property type="match status" value="1"/>
</dbReference>
<dbReference type="InterPro" id="IPR021471">
    <property type="entry name" value="DUF3124"/>
</dbReference>
<dbReference type="Proteomes" id="UP000494245">
    <property type="component" value="Unassembled WGS sequence"/>
</dbReference>
<keyword evidence="1" id="KW-0732">Signal</keyword>
<dbReference type="AlphaFoldDB" id="A0A6V8LT26"/>
<feature type="chain" id="PRO_5028950547" description="DUF3124 domain-containing protein" evidence="1">
    <location>
        <begin position="30"/>
        <end position="160"/>
    </location>
</feature>